<dbReference type="Proteomes" id="UP001610334">
    <property type="component" value="Unassembled WGS sequence"/>
</dbReference>
<dbReference type="PANTHER" id="PTHR47338:SF5">
    <property type="entry name" value="ZN(II)2CYS6 TRANSCRIPTION FACTOR (EUROFUNG)"/>
    <property type="match status" value="1"/>
</dbReference>
<dbReference type="InterPro" id="IPR007219">
    <property type="entry name" value="XnlR_reg_dom"/>
</dbReference>
<evidence type="ECO:0000259" key="8">
    <source>
        <dbReference type="PROSITE" id="PS50048"/>
    </source>
</evidence>
<name>A0ABR4H5L2_9EURO</name>
<evidence type="ECO:0000256" key="6">
    <source>
        <dbReference type="ARBA" id="ARBA00023242"/>
    </source>
</evidence>
<evidence type="ECO:0000256" key="2">
    <source>
        <dbReference type="ARBA" id="ARBA00022723"/>
    </source>
</evidence>
<keyword evidence="4" id="KW-0238">DNA-binding</keyword>
<evidence type="ECO:0000256" key="4">
    <source>
        <dbReference type="ARBA" id="ARBA00023125"/>
    </source>
</evidence>
<dbReference type="Pfam" id="PF00172">
    <property type="entry name" value="Zn_clus"/>
    <property type="match status" value="1"/>
</dbReference>
<keyword evidence="6" id="KW-0539">Nucleus</keyword>
<dbReference type="PANTHER" id="PTHR47338">
    <property type="entry name" value="ZN(II)2CYS6 TRANSCRIPTION FACTOR (EUROFUNG)-RELATED"/>
    <property type="match status" value="1"/>
</dbReference>
<sequence>MPSDISSPSRERPAKYTRSSRACRRCRRLRTKCINDGGQTPCESCRQTGQECIFLRRGEPNRDREFRRPRIFSVARLRQSSGSTPSPSSLVHEDPSHHVHQSISILPENIAEPIPGPPSPAEWDHLPPFDELIRGIHIFTTSFFQLGFVPKTLFFERLRKDPLSVNVFLLFSILSISARFTPSLVVRYGGASNATELFLRQATALVPEQMYIPTLEATQGFFLMGIAEWGKGDKHRSSMHMGIAVNMAGLLRLHREETYRLPGDATAEEIVYAEAARRTFWMLESYNNLLSGLSSLVTFSYGDISTLLPCSEHEFAFGGITGGRAALEGTLPALNDPSLVHCPSRSLFATLLQTHNLWGRVARIVSPDTGTGQENPSQTRISHEAYTTLAHALSSFEEKTPAQHHWSIWNLRGFKAEGLDLAYFSTVMVLRLSNIVLRRRYLHDCHHESQSQSTSQSNSQSLGVDTTTTDLFKNMLVLHEQIDAFFDFRSPDQGFPAMIVFCVYVCGSMANHLHQEPSVCPAIAPRAEEILRKSLTGLGQLQDAWPLAREWNSALCRASSATDTRQKLVDPSSSRSESGGHELFGSGSGDETRDGGGHSPAGVMRLNDPFPTDVMLLEFEAYGWDDIFTGGVGGDQII</sequence>
<evidence type="ECO:0000313" key="10">
    <source>
        <dbReference type="Proteomes" id="UP001610334"/>
    </source>
</evidence>
<dbReference type="SUPFAM" id="SSF57701">
    <property type="entry name" value="Zn2/Cys6 DNA-binding domain"/>
    <property type="match status" value="1"/>
</dbReference>
<evidence type="ECO:0000313" key="9">
    <source>
        <dbReference type="EMBL" id="KAL2810751.1"/>
    </source>
</evidence>
<feature type="domain" description="Zn(2)-C6 fungal-type" evidence="8">
    <location>
        <begin position="22"/>
        <end position="54"/>
    </location>
</feature>
<proteinExistence type="predicted"/>
<evidence type="ECO:0000256" key="7">
    <source>
        <dbReference type="SAM" id="MobiDB-lite"/>
    </source>
</evidence>
<dbReference type="PROSITE" id="PS50048">
    <property type="entry name" value="ZN2_CY6_FUNGAL_2"/>
    <property type="match status" value="1"/>
</dbReference>
<dbReference type="InterPro" id="IPR050815">
    <property type="entry name" value="TF_fung"/>
</dbReference>
<protein>
    <recommendedName>
        <fullName evidence="8">Zn(2)-C6 fungal-type domain-containing protein</fullName>
    </recommendedName>
</protein>
<evidence type="ECO:0000256" key="1">
    <source>
        <dbReference type="ARBA" id="ARBA00004123"/>
    </source>
</evidence>
<organism evidence="9 10">
    <name type="scientific">Aspergillus granulosus</name>
    <dbReference type="NCBI Taxonomy" id="176169"/>
    <lineage>
        <taxon>Eukaryota</taxon>
        <taxon>Fungi</taxon>
        <taxon>Dikarya</taxon>
        <taxon>Ascomycota</taxon>
        <taxon>Pezizomycotina</taxon>
        <taxon>Eurotiomycetes</taxon>
        <taxon>Eurotiomycetidae</taxon>
        <taxon>Eurotiales</taxon>
        <taxon>Aspergillaceae</taxon>
        <taxon>Aspergillus</taxon>
        <taxon>Aspergillus subgen. Nidulantes</taxon>
    </lineage>
</organism>
<comment type="caution">
    <text evidence="9">The sequence shown here is derived from an EMBL/GenBank/DDBJ whole genome shotgun (WGS) entry which is preliminary data.</text>
</comment>
<dbReference type="Gene3D" id="4.10.240.10">
    <property type="entry name" value="Zn(2)-C6 fungal-type DNA-binding domain"/>
    <property type="match status" value="1"/>
</dbReference>
<dbReference type="PROSITE" id="PS00463">
    <property type="entry name" value="ZN2_CY6_FUNGAL_1"/>
    <property type="match status" value="1"/>
</dbReference>
<gene>
    <name evidence="9" type="ORF">BJX63DRAFT_401167</name>
</gene>
<accession>A0ABR4H5L2</accession>
<dbReference type="EMBL" id="JBFXLT010000067">
    <property type="protein sequence ID" value="KAL2810751.1"/>
    <property type="molecule type" value="Genomic_DNA"/>
</dbReference>
<dbReference type="InterPro" id="IPR036864">
    <property type="entry name" value="Zn2-C6_fun-type_DNA-bd_sf"/>
</dbReference>
<evidence type="ECO:0000256" key="3">
    <source>
        <dbReference type="ARBA" id="ARBA00023015"/>
    </source>
</evidence>
<reference evidence="9 10" key="1">
    <citation type="submission" date="2024-07" db="EMBL/GenBank/DDBJ databases">
        <title>Section-level genome sequencing and comparative genomics of Aspergillus sections Usti and Cavernicolus.</title>
        <authorList>
            <consortium name="Lawrence Berkeley National Laboratory"/>
            <person name="Nybo J.L."/>
            <person name="Vesth T.C."/>
            <person name="Theobald S."/>
            <person name="Frisvad J.C."/>
            <person name="Larsen T.O."/>
            <person name="Kjaerboelling I."/>
            <person name="Rothschild-Mancinelli K."/>
            <person name="Lyhne E.K."/>
            <person name="Kogle M.E."/>
            <person name="Barry K."/>
            <person name="Clum A."/>
            <person name="Na H."/>
            <person name="Ledsgaard L."/>
            <person name="Lin J."/>
            <person name="Lipzen A."/>
            <person name="Kuo A."/>
            <person name="Riley R."/>
            <person name="Mondo S."/>
            <person name="Labutti K."/>
            <person name="Haridas S."/>
            <person name="Pangalinan J."/>
            <person name="Salamov A.A."/>
            <person name="Simmons B.A."/>
            <person name="Magnuson J.K."/>
            <person name="Chen J."/>
            <person name="Drula E."/>
            <person name="Henrissat B."/>
            <person name="Wiebenga A."/>
            <person name="Lubbers R.J."/>
            <person name="Gomes A.C."/>
            <person name="Makela M.R."/>
            <person name="Stajich J."/>
            <person name="Grigoriev I.V."/>
            <person name="Mortensen U.H."/>
            <person name="De Vries R.P."/>
            <person name="Baker S.E."/>
            <person name="Andersen M.R."/>
        </authorList>
    </citation>
    <scope>NUCLEOTIDE SEQUENCE [LARGE SCALE GENOMIC DNA]</scope>
    <source>
        <strain evidence="9 10">CBS 588.65</strain>
    </source>
</reference>
<dbReference type="SMART" id="SM00066">
    <property type="entry name" value="GAL4"/>
    <property type="match status" value="1"/>
</dbReference>
<keyword evidence="2" id="KW-0479">Metal-binding</keyword>
<comment type="subcellular location">
    <subcellularLocation>
        <location evidence="1">Nucleus</location>
    </subcellularLocation>
</comment>
<dbReference type="CDD" id="cd12148">
    <property type="entry name" value="fungal_TF_MHR"/>
    <property type="match status" value="1"/>
</dbReference>
<dbReference type="Pfam" id="PF04082">
    <property type="entry name" value="Fungal_trans"/>
    <property type="match status" value="1"/>
</dbReference>
<evidence type="ECO:0000256" key="5">
    <source>
        <dbReference type="ARBA" id="ARBA00023163"/>
    </source>
</evidence>
<feature type="region of interest" description="Disordered" evidence="7">
    <location>
        <begin position="562"/>
        <end position="605"/>
    </location>
</feature>
<keyword evidence="10" id="KW-1185">Reference proteome</keyword>
<dbReference type="InterPro" id="IPR001138">
    <property type="entry name" value="Zn2Cys6_DnaBD"/>
</dbReference>
<keyword evidence="3" id="KW-0805">Transcription regulation</keyword>
<keyword evidence="5" id="KW-0804">Transcription</keyword>